<evidence type="ECO:0000313" key="1">
    <source>
        <dbReference type="EMBL" id="GAA5528144.1"/>
    </source>
</evidence>
<accession>A0ABP9WYH0</accession>
<comment type="caution">
    <text evidence="1">The sequence shown here is derived from an EMBL/GenBank/DDBJ whole genome shotgun (WGS) entry which is preliminary data.</text>
</comment>
<name>A0ABP9WYH0_9CHLR</name>
<keyword evidence="2" id="KW-1185">Reference proteome</keyword>
<dbReference type="EMBL" id="BAABRU010000006">
    <property type="protein sequence ID" value="GAA5528144.1"/>
    <property type="molecule type" value="Genomic_DNA"/>
</dbReference>
<reference evidence="1 2" key="1">
    <citation type="submission" date="2024-02" db="EMBL/GenBank/DDBJ databases">
        <title>Herpetosiphon gulosus NBRC 112829.</title>
        <authorList>
            <person name="Ichikawa N."/>
            <person name="Katano-Makiyama Y."/>
            <person name="Hidaka K."/>
        </authorList>
    </citation>
    <scope>NUCLEOTIDE SEQUENCE [LARGE SCALE GENOMIC DNA]</scope>
    <source>
        <strain evidence="1 2">NBRC 112829</strain>
    </source>
</reference>
<organism evidence="1 2">
    <name type="scientific">Herpetosiphon gulosus</name>
    <dbReference type="NCBI Taxonomy" id="1973496"/>
    <lineage>
        <taxon>Bacteria</taxon>
        <taxon>Bacillati</taxon>
        <taxon>Chloroflexota</taxon>
        <taxon>Chloroflexia</taxon>
        <taxon>Herpetosiphonales</taxon>
        <taxon>Herpetosiphonaceae</taxon>
        <taxon>Herpetosiphon</taxon>
    </lineage>
</organism>
<dbReference type="RefSeq" id="WP_345721756.1">
    <property type="nucleotide sequence ID" value="NZ_BAABRU010000006.1"/>
</dbReference>
<protein>
    <submittedName>
        <fullName evidence="1">Uncharacterized protein</fullName>
    </submittedName>
</protein>
<gene>
    <name evidence="1" type="ORF">Hgul01_01941</name>
</gene>
<evidence type="ECO:0000313" key="2">
    <source>
        <dbReference type="Proteomes" id="UP001428290"/>
    </source>
</evidence>
<sequence>MNKPESSLITLGTAIQADFSAWLDGLTMWLPSEEPASMLADDWQTELALAEQLQQLSAWAEGLSSGLIPQLITGQPRNQTQAAELEPTYSDAWQPALIANSMPAKPQSDLFQPQVSAMSSQTQATKAVVRPRLRDTRQVLAAAPLPKAAPFQADLTDQTTTNQLNQGLSEIATASTDLDVAPSPIAQHGASLPSIPTLEPSGNQAWIQQANPIKGLADFAQLWQGANQAETALLAEVAQPQAFAQFEPAQALPQALPSQSLEPVQPSLPIQANLQATGNSTASAWQQAAIPQSLSQPNSPNQAADQPEAMLRNFDLAEIANAQRTWITPAVGNQAAASATNHNIPAPSIHPTKPALELPSNQVQPSNLLAIANAAQTPRDQPPPIEAIQQSVASQHSNHAGEIQREQLVNDVLEALTQALQREYLRFYSD</sequence>
<dbReference type="Proteomes" id="UP001428290">
    <property type="component" value="Unassembled WGS sequence"/>
</dbReference>
<proteinExistence type="predicted"/>